<keyword evidence="3" id="KW-1185">Reference proteome</keyword>
<proteinExistence type="predicted"/>
<feature type="region of interest" description="Disordered" evidence="1">
    <location>
        <begin position="346"/>
        <end position="377"/>
    </location>
</feature>
<evidence type="ECO:0000313" key="2">
    <source>
        <dbReference type="EMBL" id="KAF5714094.1"/>
    </source>
</evidence>
<dbReference type="EMBL" id="JAAOAN010000252">
    <property type="protein sequence ID" value="KAF5714094.1"/>
    <property type="molecule type" value="Genomic_DNA"/>
</dbReference>
<feature type="compositionally biased region" description="Basic and acidic residues" evidence="1">
    <location>
        <begin position="265"/>
        <end position="280"/>
    </location>
</feature>
<sequence>MAGNDDHHFRDYPIERLVENSTAIRWELADLLIMYRHMARYRTTASTFGNGINELARDLGIQDRSIYSIDTVLNRAKRSMLYHVKGKFRKPRYQVLVQTDQRYRGAPVQMWPQYFRQWLKPDWSGDPYEVPDGEDPTSVRTDPPGLWAITPEPKEMKQRQQPRRTGVPMSGVLPNCSTTGSAQRHWTSSLNPPYGTAPLKWSQASSDSCAFASTPPSTVSDTTYVHSTAKKSTRRAKHSIPRPSRGPSYMGPSIIEEDDEDDDHEEAHFSDSSDRTVKLSRTRYKEPEYLSIPLDSSESSGSSLAGAGLDSRLSKTKMRTKYLLNIIKLMVPWKRDIDEWRTQEEMAKMDKISSPPTEDPSPDGGSEAIFPEPPSYNIPSTQAMHYFPNLPAHIANFDHSAGRLLRGSAVAQPVQGSTGREADGLAAARRAGHDVCDGAGAASAASQHRRHHGPCERAAQTQMQRARGRGQETGGCPAGD</sequence>
<feature type="compositionally biased region" description="Gly residues" evidence="1">
    <location>
        <begin position="471"/>
        <end position="480"/>
    </location>
</feature>
<comment type="caution">
    <text evidence="2">The sequence shown here is derived from an EMBL/GenBank/DDBJ whole genome shotgun (WGS) entry which is preliminary data.</text>
</comment>
<dbReference type="AlphaFoldDB" id="A0A8H5YL41"/>
<dbReference type="Proteomes" id="UP000544331">
    <property type="component" value="Unassembled WGS sequence"/>
</dbReference>
<feature type="region of interest" description="Disordered" evidence="1">
    <location>
        <begin position="439"/>
        <end position="480"/>
    </location>
</feature>
<feature type="compositionally biased region" description="Polar residues" evidence="1">
    <location>
        <begin position="175"/>
        <end position="184"/>
    </location>
</feature>
<accession>A0A8H5YL41</accession>
<organism evidence="2 3">
    <name type="scientific">Fusarium mundagurra</name>
    <dbReference type="NCBI Taxonomy" id="1567541"/>
    <lineage>
        <taxon>Eukaryota</taxon>
        <taxon>Fungi</taxon>
        <taxon>Dikarya</taxon>
        <taxon>Ascomycota</taxon>
        <taxon>Pezizomycotina</taxon>
        <taxon>Sordariomycetes</taxon>
        <taxon>Hypocreomycetidae</taxon>
        <taxon>Hypocreales</taxon>
        <taxon>Nectriaceae</taxon>
        <taxon>Fusarium</taxon>
        <taxon>Fusarium fujikuroi species complex</taxon>
    </lineage>
</organism>
<feature type="compositionally biased region" description="Basic residues" evidence="1">
    <location>
        <begin position="228"/>
        <end position="240"/>
    </location>
</feature>
<evidence type="ECO:0000313" key="3">
    <source>
        <dbReference type="Proteomes" id="UP000544331"/>
    </source>
</evidence>
<reference evidence="2 3" key="1">
    <citation type="submission" date="2020-05" db="EMBL/GenBank/DDBJ databases">
        <title>Identification and distribution of gene clusters putatively required for synthesis of sphingolipid metabolism inhibitors in phylogenetically diverse species of the filamentous fungus Fusarium.</title>
        <authorList>
            <person name="Kim H.-S."/>
            <person name="Busman M."/>
            <person name="Brown D.W."/>
            <person name="Divon H."/>
            <person name="Uhlig S."/>
            <person name="Proctor R.H."/>
        </authorList>
    </citation>
    <scope>NUCLEOTIDE SEQUENCE [LARGE SCALE GENOMIC DNA]</scope>
    <source>
        <strain evidence="2 3">NRRL 66235</strain>
    </source>
</reference>
<evidence type="ECO:0000256" key="1">
    <source>
        <dbReference type="SAM" id="MobiDB-lite"/>
    </source>
</evidence>
<dbReference type="OrthoDB" id="10600007at2759"/>
<feature type="region of interest" description="Disordered" evidence="1">
    <location>
        <begin position="213"/>
        <end position="280"/>
    </location>
</feature>
<feature type="compositionally biased region" description="Polar residues" evidence="1">
    <location>
        <begin position="214"/>
        <end position="226"/>
    </location>
</feature>
<feature type="region of interest" description="Disordered" evidence="1">
    <location>
        <begin position="130"/>
        <end position="184"/>
    </location>
</feature>
<gene>
    <name evidence="2" type="ORF">FMUND_7596</name>
</gene>
<protein>
    <submittedName>
        <fullName evidence="2">Uncharacterized protein</fullName>
    </submittedName>
</protein>
<name>A0A8H5YL41_9HYPO</name>
<feature type="compositionally biased region" description="Acidic residues" evidence="1">
    <location>
        <begin position="255"/>
        <end position="264"/>
    </location>
</feature>